<dbReference type="OrthoDB" id="4562195at2"/>
<sequence>MNREREDLFTASLDGQWVTSSLSGPNGDACVRVMKIAGGFAVDDSKSPDRPPLRYTHAQMRAFLLAVEAGAFDQSVQAPPRP</sequence>
<name>A0A345HJ45_9ACTN</name>
<dbReference type="Proteomes" id="UP000253868">
    <property type="component" value="Chromosome"/>
</dbReference>
<reference evidence="3" key="1">
    <citation type="submission" date="2018-07" db="EMBL/GenBank/DDBJ databases">
        <authorList>
            <person name="Zhao J."/>
        </authorList>
    </citation>
    <scope>NUCLEOTIDE SEQUENCE [LARGE SCALE GENOMIC DNA]</scope>
    <source>
        <strain evidence="3">GSSD-12</strain>
    </source>
</reference>
<evidence type="ECO:0000313" key="3">
    <source>
        <dbReference type="Proteomes" id="UP000253868"/>
    </source>
</evidence>
<keyword evidence="3" id="KW-1185">Reference proteome</keyword>
<dbReference type="KEGG" id="spad:DVK44_02400"/>
<accession>A0A345HJ45</accession>
<proteinExistence type="predicted"/>
<dbReference type="InterPro" id="IPR007278">
    <property type="entry name" value="DUF397"/>
</dbReference>
<dbReference type="RefSeq" id="WP_114658098.1">
    <property type="nucleotide sequence ID" value="NZ_CP031194.1"/>
</dbReference>
<dbReference type="Pfam" id="PF04149">
    <property type="entry name" value="DUF397"/>
    <property type="match status" value="1"/>
</dbReference>
<feature type="domain" description="DUF397" evidence="1">
    <location>
        <begin position="16"/>
        <end position="67"/>
    </location>
</feature>
<organism evidence="2 3">
    <name type="scientific">Streptomyces paludis</name>
    <dbReference type="NCBI Taxonomy" id="2282738"/>
    <lineage>
        <taxon>Bacteria</taxon>
        <taxon>Bacillati</taxon>
        <taxon>Actinomycetota</taxon>
        <taxon>Actinomycetes</taxon>
        <taxon>Kitasatosporales</taxon>
        <taxon>Streptomycetaceae</taxon>
        <taxon>Streptomyces</taxon>
    </lineage>
</organism>
<evidence type="ECO:0000259" key="1">
    <source>
        <dbReference type="Pfam" id="PF04149"/>
    </source>
</evidence>
<evidence type="ECO:0000313" key="2">
    <source>
        <dbReference type="EMBL" id="AXG76719.1"/>
    </source>
</evidence>
<protein>
    <submittedName>
        <fullName evidence="2">DUF397 domain-containing protein</fullName>
    </submittedName>
</protein>
<dbReference type="EMBL" id="CP031194">
    <property type="protein sequence ID" value="AXG76719.1"/>
    <property type="molecule type" value="Genomic_DNA"/>
</dbReference>
<dbReference type="AlphaFoldDB" id="A0A345HJ45"/>
<gene>
    <name evidence="2" type="ORF">DVK44_02400</name>
</gene>